<evidence type="ECO:0000313" key="2">
    <source>
        <dbReference type="Proteomes" id="UP000037566"/>
    </source>
</evidence>
<protein>
    <submittedName>
        <fullName evidence="1">Uncharacterized protein</fullName>
    </submittedName>
</protein>
<organism evidence="1 2">
    <name type="scientific">Komagataeibacter europaeus</name>
    <name type="common">Gluconacetobacter europaeus</name>
    <dbReference type="NCBI Taxonomy" id="33995"/>
    <lineage>
        <taxon>Bacteria</taxon>
        <taxon>Pseudomonadati</taxon>
        <taxon>Pseudomonadota</taxon>
        <taxon>Alphaproteobacteria</taxon>
        <taxon>Acetobacterales</taxon>
        <taxon>Acetobacteraceae</taxon>
        <taxon>Komagataeibacter</taxon>
    </lineage>
</organism>
<comment type="caution">
    <text evidence="1">The sequence shown here is derived from an EMBL/GenBank/DDBJ whole genome shotgun (WGS) entry which is preliminary data.</text>
</comment>
<proteinExistence type="predicted"/>
<dbReference type="EMBL" id="LHUQ01000108">
    <property type="protein sequence ID" value="KON62591.1"/>
    <property type="molecule type" value="Genomic_DNA"/>
</dbReference>
<accession>A0A0M0ECC6</accession>
<dbReference type="PATRIC" id="fig|33995.3.peg.4347"/>
<sequence length="67" mass="7918">MFCHINNFILFNFVSYKLSYYMAYETNLFCHINCLVASFSYEFRKNFCLGDNADIHDIDIDILVSLS</sequence>
<dbReference type="Proteomes" id="UP000037566">
    <property type="component" value="Unassembled WGS sequence"/>
</dbReference>
<name>A0A0M0ECC6_KOMEU</name>
<keyword evidence="2" id="KW-1185">Reference proteome</keyword>
<gene>
    <name evidence="1" type="ORF">KOEU_39250</name>
</gene>
<evidence type="ECO:0000313" key="1">
    <source>
        <dbReference type="EMBL" id="KON62591.1"/>
    </source>
</evidence>
<reference evidence="1" key="1">
    <citation type="submission" date="2015-08" db="EMBL/GenBank/DDBJ databases">
        <title>Draft genome sequence of Komagataeibacter europaeus CECT 8546 a cellulose producer strain from vinegar produced by the traditional method.</title>
        <authorList>
            <person name="Poehlein A."/>
            <person name="Valera M.J."/>
            <person name="Haack F.S."/>
            <person name="Mas A."/>
            <person name="Daniel R."/>
            <person name="Streit W.R."/>
            <person name="Mateo E."/>
        </authorList>
    </citation>
    <scope>NUCLEOTIDE SEQUENCE [LARGE SCALE GENOMIC DNA]</scope>
    <source>
        <strain evidence="1">CECT 8546</strain>
    </source>
</reference>
<dbReference type="AlphaFoldDB" id="A0A0M0ECC6"/>